<organism evidence="7 8">
    <name type="scientific">Kitasatospora viridis</name>
    <dbReference type="NCBI Taxonomy" id="281105"/>
    <lineage>
        <taxon>Bacteria</taxon>
        <taxon>Bacillati</taxon>
        <taxon>Actinomycetota</taxon>
        <taxon>Actinomycetes</taxon>
        <taxon>Kitasatosporales</taxon>
        <taxon>Streptomycetaceae</taxon>
        <taxon>Kitasatospora</taxon>
    </lineage>
</organism>
<evidence type="ECO:0000259" key="6">
    <source>
        <dbReference type="Pfam" id="PF00483"/>
    </source>
</evidence>
<gene>
    <name evidence="7" type="ORF">FHX73_12389</name>
</gene>
<proteinExistence type="inferred from homology"/>
<dbReference type="PANTHER" id="PTHR43197:SF1">
    <property type="entry name" value="UTP--GLUCOSE-1-PHOSPHATE URIDYLYLTRANSFERASE"/>
    <property type="match status" value="1"/>
</dbReference>
<dbReference type="InterPro" id="IPR005771">
    <property type="entry name" value="GalU_uridylyltTrfase_bac/arc"/>
</dbReference>
<dbReference type="SUPFAM" id="SSF53448">
    <property type="entry name" value="Nucleotide-diphospho-sugar transferases"/>
    <property type="match status" value="1"/>
</dbReference>
<protein>
    <recommendedName>
        <fullName evidence="2">UTP--glucose-1-phosphate uridylyltransferase</fullName>
        <ecNumber evidence="2">2.7.7.9</ecNumber>
    </recommendedName>
</protein>
<dbReference type="Gene3D" id="3.90.550.10">
    <property type="entry name" value="Spore Coat Polysaccharide Biosynthesis Protein SpsA, Chain A"/>
    <property type="match status" value="1"/>
</dbReference>
<comment type="caution">
    <text evidence="7">The sequence shown here is derived from an EMBL/GenBank/DDBJ whole genome shotgun (WGS) entry which is preliminary data.</text>
</comment>
<dbReference type="EC" id="2.7.7.9" evidence="2"/>
<dbReference type="OrthoDB" id="9803306at2"/>
<dbReference type="Pfam" id="PF00483">
    <property type="entry name" value="NTP_transferase"/>
    <property type="match status" value="1"/>
</dbReference>
<comment type="catalytic activity">
    <reaction evidence="5">
        <text>alpha-D-glucose 1-phosphate + UTP + H(+) = UDP-alpha-D-glucose + diphosphate</text>
        <dbReference type="Rhea" id="RHEA:19889"/>
        <dbReference type="ChEBI" id="CHEBI:15378"/>
        <dbReference type="ChEBI" id="CHEBI:33019"/>
        <dbReference type="ChEBI" id="CHEBI:46398"/>
        <dbReference type="ChEBI" id="CHEBI:58601"/>
        <dbReference type="ChEBI" id="CHEBI:58885"/>
        <dbReference type="EC" id="2.7.7.9"/>
    </reaction>
</comment>
<dbReference type="RefSeq" id="WP_145908890.1">
    <property type="nucleotide sequence ID" value="NZ_BAAAMZ010000053.1"/>
</dbReference>
<evidence type="ECO:0000313" key="7">
    <source>
        <dbReference type="EMBL" id="TWF91277.1"/>
    </source>
</evidence>
<dbReference type="GO" id="GO:0003983">
    <property type="term" value="F:UTP:glucose-1-phosphate uridylyltransferase activity"/>
    <property type="evidence" value="ECO:0007669"/>
    <property type="project" value="UniProtKB-EC"/>
</dbReference>
<dbReference type="AlphaFoldDB" id="A0A561TVZ4"/>
<dbReference type="PANTHER" id="PTHR43197">
    <property type="entry name" value="UTP--GLUCOSE-1-PHOSPHATE URIDYLYLTRANSFERASE"/>
    <property type="match status" value="1"/>
</dbReference>
<name>A0A561TVZ4_9ACTN</name>
<evidence type="ECO:0000313" key="8">
    <source>
        <dbReference type="Proteomes" id="UP000317940"/>
    </source>
</evidence>
<dbReference type="InterPro" id="IPR029044">
    <property type="entry name" value="Nucleotide-diphossugar_trans"/>
</dbReference>
<evidence type="ECO:0000256" key="3">
    <source>
        <dbReference type="ARBA" id="ARBA00022679"/>
    </source>
</evidence>
<dbReference type="GO" id="GO:0006011">
    <property type="term" value="P:UDP-alpha-D-glucose metabolic process"/>
    <property type="evidence" value="ECO:0007669"/>
    <property type="project" value="InterPro"/>
</dbReference>
<keyword evidence="8" id="KW-1185">Reference proteome</keyword>
<reference evidence="7 8" key="1">
    <citation type="submission" date="2019-06" db="EMBL/GenBank/DDBJ databases">
        <title>Sequencing the genomes of 1000 actinobacteria strains.</title>
        <authorList>
            <person name="Klenk H.-P."/>
        </authorList>
    </citation>
    <scope>NUCLEOTIDE SEQUENCE [LARGE SCALE GENOMIC DNA]</scope>
    <source>
        <strain evidence="7 8">DSM 44826</strain>
    </source>
</reference>
<keyword evidence="3 7" id="KW-0808">Transferase</keyword>
<accession>A0A561TVZ4</accession>
<evidence type="ECO:0000256" key="5">
    <source>
        <dbReference type="ARBA" id="ARBA00048128"/>
    </source>
</evidence>
<evidence type="ECO:0000256" key="1">
    <source>
        <dbReference type="ARBA" id="ARBA00006890"/>
    </source>
</evidence>
<comment type="similarity">
    <text evidence="1">Belongs to the UDPGP type 2 family.</text>
</comment>
<keyword evidence="4 7" id="KW-0548">Nucleotidyltransferase</keyword>
<feature type="domain" description="Nucleotidyl transferase" evidence="6">
    <location>
        <begin position="3"/>
        <end position="267"/>
    </location>
</feature>
<dbReference type="InterPro" id="IPR005835">
    <property type="entry name" value="NTP_transferase_dom"/>
</dbReference>
<evidence type="ECO:0000256" key="2">
    <source>
        <dbReference type="ARBA" id="ARBA00012415"/>
    </source>
</evidence>
<dbReference type="Proteomes" id="UP000317940">
    <property type="component" value="Unassembled WGS sequence"/>
</dbReference>
<dbReference type="EMBL" id="VIWT01000002">
    <property type="protein sequence ID" value="TWF91277.1"/>
    <property type="molecule type" value="Genomic_DNA"/>
</dbReference>
<sequence>MRAVIAAAGMGTRFFPIGRTVTKAMLPVLDRPVIAYAVADCVAAGAREIAIVTAPGEAGRQIRHYFSHDAELEAYCTARGWQDKYSSVADLHRQADFTFIEQPRDERYGTAVPAILAAEFIGDEDVFLVSGDDLLLRPDGGFDLADLAAARTGAGTPGAIAAAIVPGAQAGRFGILNPRTGPGGAQVLDTLLEKPKDYEPASAFINISRVLLPAEAIRYFEKLLPAANGEYQATDAIVAFARDHELLIHPASGQYHDCGSPVGLLAAGLAAARVQGLSIPGVTE</sequence>
<evidence type="ECO:0000256" key="4">
    <source>
        <dbReference type="ARBA" id="ARBA00022695"/>
    </source>
</evidence>